<evidence type="ECO:0000256" key="2">
    <source>
        <dbReference type="ARBA" id="ARBA00022692"/>
    </source>
</evidence>
<comment type="subcellular location">
    <subcellularLocation>
        <location evidence="1">Membrane</location>
    </subcellularLocation>
</comment>
<evidence type="ECO:0000313" key="6">
    <source>
        <dbReference type="EMBL" id="CAD7224069.1"/>
    </source>
</evidence>
<reference evidence="6" key="1">
    <citation type="submission" date="2020-11" db="EMBL/GenBank/DDBJ databases">
        <authorList>
            <person name="Tran Van P."/>
        </authorList>
    </citation>
    <scope>NUCLEOTIDE SEQUENCE</scope>
</reference>
<gene>
    <name evidence="6" type="ORF">CTOB1V02_LOCUS2039</name>
</gene>
<dbReference type="SUPFAM" id="SSF53822">
    <property type="entry name" value="Periplasmic binding protein-like I"/>
    <property type="match status" value="1"/>
</dbReference>
<proteinExistence type="predicted"/>
<dbReference type="InterPro" id="IPR001828">
    <property type="entry name" value="ANF_lig-bd_rcpt"/>
</dbReference>
<feature type="non-terminal residue" evidence="6">
    <location>
        <position position="685"/>
    </location>
</feature>
<sequence length="685" mass="77658">MLDMTHVFPISLLSVHVCMYTLQRYLTKMAITDTLLFWKDFSNDERIPRIFQRNELPVFQLMTLNGLDVVGRKIWQSSKATGGVQVSSEDHSLQPLYARDLPAVPMNHLKNTFVVLSPSLLKTTDLVLQVGVRSGLGDNARLCGLWREVAMFRKWLLCLLCSSFFALVSGLPPQITIELRISVTHCDCNPRLFINLDICHGHQCLLGNRFTVLKTVPARQTRDVVRSHRVRQKETQIKPFCNDPSENFNDFLGGGDEGRVRGVFGRRSISSSGHHLVQEACHVHHHVRQQRVHLNPQLLVLLQLHVVGVRSTASVNARKRRSFIRVFVDLIIVSLARKGCRSNYLQISPRNVDLFYLLADLLLLHRQLMQQNHSLQHQSHHRSSVRVQADVEGHLQVPLNGSNDGVFHPERMSVDHTSEKELGVLEQCGEIQLLDDPTKPMTVTQFSKWFAGGLFDTYDLSLRIAFRYAVENINRDSSILSNGTILKAITEETLPGQSLQAEQKVCRLLKSGATVVFGPQSPNVAAHVQSICDAKEIPHIETRWDSHATDANTYSLNLYPHPASLGEPPEGGKSPHMKAIHVYNETVLRTNHRQIHRFYPSSPFVPEGKGANSSYRFCIVPLFFILLAEAYTSILIAYEWPSYSLIYEDHYSLIRLNPLIRTPIFSNRPGPDLNQLIQLPADRNY</sequence>
<organism evidence="6">
    <name type="scientific">Cyprideis torosa</name>
    <dbReference type="NCBI Taxonomy" id="163714"/>
    <lineage>
        <taxon>Eukaryota</taxon>
        <taxon>Metazoa</taxon>
        <taxon>Ecdysozoa</taxon>
        <taxon>Arthropoda</taxon>
        <taxon>Crustacea</taxon>
        <taxon>Oligostraca</taxon>
        <taxon>Ostracoda</taxon>
        <taxon>Podocopa</taxon>
        <taxon>Podocopida</taxon>
        <taxon>Cytherocopina</taxon>
        <taxon>Cytheroidea</taxon>
        <taxon>Cytherideidae</taxon>
        <taxon>Cyprideis</taxon>
    </lineage>
</organism>
<dbReference type="OrthoDB" id="6377719at2759"/>
<evidence type="ECO:0000256" key="3">
    <source>
        <dbReference type="ARBA" id="ARBA00022989"/>
    </source>
</evidence>
<accession>A0A7R8W3B5</accession>
<dbReference type="Gene3D" id="3.40.50.2300">
    <property type="match status" value="1"/>
</dbReference>
<keyword evidence="4" id="KW-0472">Membrane</keyword>
<protein>
    <recommendedName>
        <fullName evidence="5">Receptor ligand binding region domain-containing protein</fullName>
    </recommendedName>
</protein>
<feature type="domain" description="Receptor ligand binding region" evidence="5">
    <location>
        <begin position="464"/>
        <end position="564"/>
    </location>
</feature>
<evidence type="ECO:0000259" key="5">
    <source>
        <dbReference type="Pfam" id="PF01094"/>
    </source>
</evidence>
<name>A0A7R8W3B5_9CRUS</name>
<keyword evidence="2" id="KW-0812">Transmembrane</keyword>
<dbReference type="Pfam" id="PF01094">
    <property type="entry name" value="ANF_receptor"/>
    <property type="match status" value="1"/>
</dbReference>
<dbReference type="AlphaFoldDB" id="A0A7R8W3B5"/>
<dbReference type="EMBL" id="OB660301">
    <property type="protein sequence ID" value="CAD7224069.1"/>
    <property type="molecule type" value="Genomic_DNA"/>
</dbReference>
<dbReference type="InterPro" id="IPR028082">
    <property type="entry name" value="Peripla_BP_I"/>
</dbReference>
<dbReference type="GO" id="GO:0016020">
    <property type="term" value="C:membrane"/>
    <property type="evidence" value="ECO:0007669"/>
    <property type="project" value="UniProtKB-SubCell"/>
</dbReference>
<evidence type="ECO:0000256" key="4">
    <source>
        <dbReference type="ARBA" id="ARBA00023136"/>
    </source>
</evidence>
<evidence type="ECO:0000256" key="1">
    <source>
        <dbReference type="ARBA" id="ARBA00004370"/>
    </source>
</evidence>
<keyword evidence="3" id="KW-1133">Transmembrane helix</keyword>